<gene>
    <name evidence="1" type="ORF">STAIW_v1c08270</name>
</gene>
<dbReference type="OrthoDB" id="389190at2"/>
<dbReference type="PATRIC" id="fig|1276220.3.peg.844"/>
<dbReference type="AlphaFoldDB" id="S5MHQ9"/>
<dbReference type="HOGENOM" id="CLU_1155815_0_0_14"/>
<dbReference type="KEGG" id="stai:STAIW_v1c08270"/>
<reference evidence="1 2" key="1">
    <citation type="journal article" date="2013" name="Genome Biol. Evol.">
        <title>Comparison of metabolic capacities and inference of gene content evolution in mosquito-associated Spiroplasma diminutum and S. taiwanense.</title>
        <authorList>
            <person name="Lo W.S."/>
            <person name="Ku C."/>
            <person name="Chen L.L."/>
            <person name="Chang T.H."/>
            <person name="Kuo C.H."/>
        </authorList>
    </citation>
    <scope>NUCLEOTIDE SEQUENCE [LARGE SCALE GENOMIC DNA]</scope>
    <source>
        <strain evidence="1">CT-1</strain>
    </source>
</reference>
<keyword evidence="2" id="KW-1185">Reference proteome</keyword>
<dbReference type="RefSeq" id="WP_020834554.1">
    <property type="nucleotide sequence ID" value="NC_021846.1"/>
</dbReference>
<accession>S5MHQ9</accession>
<protein>
    <submittedName>
        <fullName evidence="1">Uncharacterized protein</fullName>
    </submittedName>
</protein>
<dbReference type="STRING" id="1276220.STAIW_v1c08270"/>
<evidence type="ECO:0000313" key="1">
    <source>
        <dbReference type="EMBL" id="AGR41415.1"/>
    </source>
</evidence>
<name>S5MHQ9_9MOLU</name>
<dbReference type="EMBL" id="CP005074">
    <property type="protein sequence ID" value="AGR41415.1"/>
    <property type="molecule type" value="Genomic_DNA"/>
</dbReference>
<organism evidence="1 2">
    <name type="scientific">Spiroplasma taiwanense CT-1</name>
    <dbReference type="NCBI Taxonomy" id="1276220"/>
    <lineage>
        <taxon>Bacteria</taxon>
        <taxon>Bacillati</taxon>
        <taxon>Mycoplasmatota</taxon>
        <taxon>Mollicutes</taxon>
        <taxon>Entomoplasmatales</taxon>
        <taxon>Spiroplasmataceae</taxon>
        <taxon>Spiroplasma</taxon>
    </lineage>
</organism>
<proteinExistence type="predicted"/>
<dbReference type="Proteomes" id="UP000014984">
    <property type="component" value="Chromosome"/>
</dbReference>
<sequence length="240" mass="29264">MYYTNNNFWIIGGADFCWSILRSMRVKMNLKDLNLILKEIIENNKEIEFRNKKLKMVINAWIEVRRLILISKKHDEVKSRENWNVRVEDLKTLYLILEPNGQFWRTFEFESPDSLNVVKEMEDLKEQIYLIKDLKSFFETISYFYHRNYLEGTFGKATSLFFIFLMQAMLIYKGYGPMIVFPKNFKELEILGNYQNNFYMDIAGLSEIKWKRSEYFYKIIDFWIEKSENYLNFIEKNYIE</sequence>
<evidence type="ECO:0000313" key="2">
    <source>
        <dbReference type="Proteomes" id="UP000014984"/>
    </source>
</evidence>